<feature type="domain" description="AMP-dependent synthetase/ligase" evidence="2">
    <location>
        <begin position="105"/>
        <end position="289"/>
    </location>
</feature>
<dbReference type="Pfam" id="PF00501">
    <property type="entry name" value="AMP-binding"/>
    <property type="match status" value="1"/>
</dbReference>
<dbReference type="SUPFAM" id="SSF54637">
    <property type="entry name" value="Thioesterase/thiol ester dehydrase-isomerase"/>
    <property type="match status" value="1"/>
</dbReference>
<evidence type="ECO:0000313" key="4">
    <source>
        <dbReference type="EMBL" id="QNN71678.1"/>
    </source>
</evidence>
<accession>A0A7G9SV03</accession>
<dbReference type="Pfam" id="PF22818">
    <property type="entry name" value="ApeI-like"/>
    <property type="match status" value="1"/>
</dbReference>
<dbReference type="SUPFAM" id="SSF56801">
    <property type="entry name" value="Acetyl-CoA synthetase-like"/>
    <property type="match status" value="1"/>
</dbReference>
<keyword evidence="5" id="KW-1185">Reference proteome</keyword>
<dbReference type="InterPro" id="IPR045851">
    <property type="entry name" value="AMP-bd_C_sf"/>
</dbReference>
<evidence type="ECO:0000256" key="1">
    <source>
        <dbReference type="ARBA" id="ARBA00006432"/>
    </source>
</evidence>
<dbReference type="InterPro" id="IPR054545">
    <property type="entry name" value="ApeI-like"/>
</dbReference>
<dbReference type="InterPro" id="IPR000873">
    <property type="entry name" value="AMP-dep_synth/lig_dom"/>
</dbReference>
<dbReference type="Proteomes" id="UP000515804">
    <property type="component" value="Chromosome"/>
</dbReference>
<feature type="domain" description="ApeI dehydratase-like" evidence="3">
    <location>
        <begin position="444"/>
        <end position="539"/>
    </location>
</feature>
<dbReference type="AlphaFoldDB" id="A0A7G9SV03"/>
<organism evidence="4 5">
    <name type="scientific">Thermomonas carbonis</name>
    <dbReference type="NCBI Taxonomy" id="1463158"/>
    <lineage>
        <taxon>Bacteria</taxon>
        <taxon>Pseudomonadati</taxon>
        <taxon>Pseudomonadota</taxon>
        <taxon>Gammaproteobacteria</taxon>
        <taxon>Lysobacterales</taxon>
        <taxon>Lysobacteraceae</taxon>
        <taxon>Thermomonas</taxon>
    </lineage>
</organism>
<dbReference type="InterPro" id="IPR042099">
    <property type="entry name" value="ANL_N_sf"/>
</dbReference>
<dbReference type="PANTHER" id="PTHR43201">
    <property type="entry name" value="ACYL-COA SYNTHETASE"/>
    <property type="match status" value="1"/>
</dbReference>
<evidence type="ECO:0000259" key="3">
    <source>
        <dbReference type="Pfam" id="PF22818"/>
    </source>
</evidence>
<dbReference type="PANTHER" id="PTHR43201:SF8">
    <property type="entry name" value="ACYL-COA SYNTHETASE FAMILY MEMBER 3"/>
    <property type="match status" value="1"/>
</dbReference>
<evidence type="ECO:0000259" key="2">
    <source>
        <dbReference type="Pfam" id="PF00501"/>
    </source>
</evidence>
<sequence>MADAVDTDVLVSPGIERSHWLARVAAWRDAFSTLASRDIALACDDALEFSAALFGGWQAGVTPWLPGDALPATLGQLHERGLLFAGDLPDGIRASESIASTDSGMPALDADSCKLVLFTSGSTGEPAAIRKSLRQLDAEVDALESVFGPLLDADAVVHATVSHQHIYGLLFRILWPLSSGRTFAPARIAYNEQLTTLGASPIVLVASPAHLKRLPDTQDWQPLASNLRAVFSSGGPLPLDAALTVQRLWRQAAIEVFGSTETGGIAWRRGDGSRAPWQPLPGVEWRVQDGLLDVRSPHLPSNEWWSTSDRAHDAGDGRFELLGRADRIVKLEERRISLDAIQTRLQGSDLLDEVRVLALPGHRILLAVAAVPSENGQSLLDAEGRPALVERLRAWLAGHCDPIALPRRWRFLDAWPADARGKTRERDLAALFRPLMPTPDWQLREDDKATASLLATAELAAFEGHFPQVSVLPGVVLVDWAVRLGREAFGFVGEIQCMEALKFQQLVRPDTLLTAELDWRPGQLGFRFTSARGAHASGRLRFGDAP</sequence>
<gene>
    <name evidence="4" type="ORF">H9L16_13320</name>
</gene>
<comment type="similarity">
    <text evidence="1">Belongs to the ATP-dependent AMP-binding enzyme family.</text>
</comment>
<dbReference type="Gene3D" id="3.10.129.10">
    <property type="entry name" value="Hotdog Thioesterase"/>
    <property type="match status" value="1"/>
</dbReference>
<dbReference type="Gene3D" id="3.30.300.30">
    <property type="match status" value="1"/>
</dbReference>
<dbReference type="Gene3D" id="3.40.50.12780">
    <property type="entry name" value="N-terminal domain of ligase-like"/>
    <property type="match status" value="1"/>
</dbReference>
<protein>
    <submittedName>
        <fullName evidence="4">Acyl-CoA synthetase</fullName>
    </submittedName>
</protein>
<evidence type="ECO:0000313" key="5">
    <source>
        <dbReference type="Proteomes" id="UP000515804"/>
    </source>
</evidence>
<dbReference type="GO" id="GO:0031956">
    <property type="term" value="F:medium-chain fatty acid-CoA ligase activity"/>
    <property type="evidence" value="ECO:0007669"/>
    <property type="project" value="TreeGrafter"/>
</dbReference>
<dbReference type="InterPro" id="IPR029069">
    <property type="entry name" value="HotDog_dom_sf"/>
</dbReference>
<name>A0A7G9SV03_9GAMM</name>
<reference evidence="4 5" key="1">
    <citation type="submission" date="2020-08" db="EMBL/GenBank/DDBJ databases">
        <title>Genome sequence of Thermomonas carbonis KCTC 42013T.</title>
        <authorList>
            <person name="Hyun D.-W."/>
            <person name="Bae J.-W."/>
        </authorList>
    </citation>
    <scope>NUCLEOTIDE SEQUENCE [LARGE SCALE GENOMIC DNA]</scope>
    <source>
        <strain evidence="4 5">KCTC 42013</strain>
    </source>
</reference>
<dbReference type="EMBL" id="CP060719">
    <property type="protein sequence ID" value="QNN71678.1"/>
    <property type="molecule type" value="Genomic_DNA"/>
</dbReference>
<proteinExistence type="inferred from homology"/>
<dbReference type="KEGG" id="tcn:H9L16_13320"/>
<dbReference type="GO" id="GO:0006631">
    <property type="term" value="P:fatty acid metabolic process"/>
    <property type="evidence" value="ECO:0007669"/>
    <property type="project" value="TreeGrafter"/>
</dbReference>